<dbReference type="InParanoid" id="A0A259U0R8"/>
<name>A0A259U0R8_9BACT</name>
<gene>
    <name evidence="2" type="ORF">BSZ36_11420</name>
</gene>
<evidence type="ECO:0000256" key="1">
    <source>
        <dbReference type="SAM" id="SignalP"/>
    </source>
</evidence>
<feature type="signal peptide" evidence="1">
    <location>
        <begin position="1"/>
        <end position="18"/>
    </location>
</feature>
<dbReference type="Proteomes" id="UP000216446">
    <property type="component" value="Unassembled WGS sequence"/>
</dbReference>
<reference evidence="2 3" key="1">
    <citation type="submission" date="2016-11" db="EMBL/GenBank/DDBJ databases">
        <title>Study of marine rhodopsin-containing bacteria.</title>
        <authorList>
            <person name="Yoshizawa S."/>
            <person name="Kumagai Y."/>
            <person name="Kogure K."/>
        </authorList>
    </citation>
    <scope>NUCLEOTIDE SEQUENCE [LARGE SCALE GENOMIC DNA]</scope>
    <source>
        <strain evidence="2 3">SG-29</strain>
    </source>
</reference>
<evidence type="ECO:0000313" key="2">
    <source>
        <dbReference type="EMBL" id="OZC03536.1"/>
    </source>
</evidence>
<keyword evidence="3" id="KW-1185">Reference proteome</keyword>
<dbReference type="OrthoDB" id="8546032at2"/>
<keyword evidence="1" id="KW-0732">Signal</keyword>
<evidence type="ECO:0000313" key="3">
    <source>
        <dbReference type="Proteomes" id="UP000216446"/>
    </source>
</evidence>
<dbReference type="AlphaFoldDB" id="A0A259U0R8"/>
<protein>
    <recommendedName>
        <fullName evidence="4">Discoidin domain-containing protein</fullName>
    </recommendedName>
</protein>
<proteinExistence type="predicted"/>
<comment type="caution">
    <text evidence="2">The sequence shown here is derived from an EMBL/GenBank/DDBJ whole genome shotgun (WGS) entry which is preliminary data.</text>
</comment>
<feature type="chain" id="PRO_5012198528" description="Discoidin domain-containing protein" evidence="1">
    <location>
        <begin position="19"/>
        <end position="178"/>
    </location>
</feature>
<dbReference type="RefSeq" id="WP_094549007.1">
    <property type="nucleotide sequence ID" value="NZ_MQWB01000001.1"/>
</dbReference>
<sequence>MRRLALALALLLASGALAFGASLAPPRTPEARWTTPGGEPVEAVAGYRVVDYRDAGEGGGDWALVGQGRAGGNGTRHLFMVEGPLAARVALSVPSEAVAFMMDGDSNEGFATFLIDGQEVGTWDMYNRSMQTLVVTDLPMRPHTLEVRMTGRKRPTSRGVHVSLYGGSALVREVIAAR</sequence>
<accession>A0A259U0R8</accession>
<evidence type="ECO:0008006" key="4">
    <source>
        <dbReference type="Google" id="ProtNLM"/>
    </source>
</evidence>
<organism evidence="2 3">
    <name type="scientific">Rubricoccus marinus</name>
    <dbReference type="NCBI Taxonomy" id="716817"/>
    <lineage>
        <taxon>Bacteria</taxon>
        <taxon>Pseudomonadati</taxon>
        <taxon>Rhodothermota</taxon>
        <taxon>Rhodothermia</taxon>
        <taxon>Rhodothermales</taxon>
        <taxon>Rubricoccaceae</taxon>
        <taxon>Rubricoccus</taxon>
    </lineage>
</organism>
<dbReference type="EMBL" id="MQWB01000001">
    <property type="protein sequence ID" value="OZC03536.1"/>
    <property type="molecule type" value="Genomic_DNA"/>
</dbReference>